<organism evidence="3 4">
    <name type="scientific">Robiginitalea biformata (strain ATCC BAA-864 / DSM 15991 / KCTC 12146 / HTCC2501)</name>
    <dbReference type="NCBI Taxonomy" id="313596"/>
    <lineage>
        <taxon>Bacteria</taxon>
        <taxon>Pseudomonadati</taxon>
        <taxon>Bacteroidota</taxon>
        <taxon>Flavobacteriia</taxon>
        <taxon>Flavobacteriales</taxon>
        <taxon>Flavobacteriaceae</taxon>
        <taxon>Robiginitalea</taxon>
    </lineage>
</organism>
<proteinExistence type="predicted"/>
<feature type="compositionally biased region" description="Basic and acidic residues" evidence="1">
    <location>
        <begin position="510"/>
        <end position="533"/>
    </location>
</feature>
<sequence length="760" mass="84405">MSEAGKTYLLNFATRWQRMLYARSLLYGLGAGLCAGLLARSLWAGAFAFLAIALVSLLASRPWTRNMDRVCAYIDSHVADAGFSSGLLLQPDAELPGLSRLQKHRVAARLQASRERPSPPVGFRGAILWGVFALGIGLLGHQMGLLRGWTGFPDPGDSATQGIRFAPADSVAAETSAPVLTRQRITVNFPAYTGQAPRVSEDPNIRAVAGSRIRWELYFEGPIHRVRLERMGEEYPLRQQGGLFRLELPLEESGFYSFRFTDSLGRGYVTDLYSLEAVPDRAPEVEIAGVPQYAYFDAPDEKSLRFTGNLTDDFGLQQARIVATVSKGSGESVKFREERLDFDQPVQPGARRLVLTKTIDLDQLGMDPGDELYFYVEASDNKEPQPNVARSETFFAVIRDTTTDRFAVEGSLGVDQMPDYFRSQRQLIIDTEKLIAEKPDIPEREFKFRSNELGFDQKALRLKYGQFMGDEAEMAMAPAPGGQAAGSGEVGDGEAMEETESEGDDPLEAYTHDHDGDNEHHLVDGDSHGDSHGEAPGGGGEEAEDPLHDYLHNHADPEASTLFEESLKVKLRKALNIMWDAELQLRLYKPEASLPYQYEALKLIQEIKNSARVYVHRIGFDPPPIKEDKRLSGDVSEISDYRKRESTTYELPLGDVRRAVGRLEELIGGSPFGEGDGLLFQRAGNQLASRALEEPGRYLDLLRGLQSLEKASGRSMANYRSLHKGLYALLPDPEKVPSGSTRFADPVNERFLKELRAYDD</sequence>
<dbReference type="HOGENOM" id="CLU_023022_0_0_10"/>
<feature type="transmembrane region" description="Helical" evidence="2">
    <location>
        <begin position="44"/>
        <end position="60"/>
    </location>
</feature>
<feature type="transmembrane region" description="Helical" evidence="2">
    <location>
        <begin position="20"/>
        <end position="38"/>
    </location>
</feature>
<dbReference type="eggNOG" id="COG0803">
    <property type="taxonomic scope" value="Bacteria"/>
</dbReference>
<evidence type="ECO:0000313" key="4">
    <source>
        <dbReference type="Proteomes" id="UP000009049"/>
    </source>
</evidence>
<dbReference type="KEGG" id="rbi:RB2501_09490"/>
<keyword evidence="2" id="KW-0472">Membrane</keyword>
<keyword evidence="2" id="KW-0812">Transmembrane</keyword>
<accession>A4CJL8</accession>
<dbReference type="Proteomes" id="UP000009049">
    <property type="component" value="Chromosome"/>
</dbReference>
<feature type="compositionally biased region" description="Acidic residues" evidence="1">
    <location>
        <begin position="491"/>
        <end position="507"/>
    </location>
</feature>
<dbReference type="OrthoDB" id="780137at2"/>
<evidence type="ECO:0008006" key="5">
    <source>
        <dbReference type="Google" id="ProtNLM"/>
    </source>
</evidence>
<protein>
    <recommendedName>
        <fullName evidence="5">Tryptophan-rich sensory protein</fullName>
    </recommendedName>
</protein>
<feature type="transmembrane region" description="Helical" evidence="2">
    <location>
        <begin position="121"/>
        <end position="140"/>
    </location>
</feature>
<name>A4CJL8_ROBBH</name>
<reference evidence="3 4" key="1">
    <citation type="journal article" date="2009" name="J. Bacteriol.">
        <title>Complete genome sequence of Robiginitalea biformata HTCC2501.</title>
        <authorList>
            <person name="Oh H.M."/>
            <person name="Giovannoni S.J."/>
            <person name="Lee K."/>
            <person name="Ferriera S."/>
            <person name="Johnson J."/>
            <person name="Cho J.C."/>
        </authorList>
    </citation>
    <scope>NUCLEOTIDE SEQUENCE [LARGE SCALE GENOMIC DNA]</scope>
    <source>
        <strain evidence="4">ATCC BAA-864 / HTCC2501 / KCTC 12146</strain>
    </source>
</reference>
<dbReference type="AlphaFoldDB" id="A4CJL8"/>
<dbReference type="EMBL" id="CP001712">
    <property type="protein sequence ID" value="EAR17126.1"/>
    <property type="molecule type" value="Genomic_DNA"/>
</dbReference>
<evidence type="ECO:0000256" key="1">
    <source>
        <dbReference type="SAM" id="MobiDB-lite"/>
    </source>
</evidence>
<gene>
    <name evidence="3" type="ordered locus">RB2501_09490</name>
</gene>
<dbReference type="RefSeq" id="WP_015753881.1">
    <property type="nucleotide sequence ID" value="NC_013222.1"/>
</dbReference>
<evidence type="ECO:0000313" key="3">
    <source>
        <dbReference type="EMBL" id="EAR17126.1"/>
    </source>
</evidence>
<feature type="region of interest" description="Disordered" evidence="1">
    <location>
        <begin position="477"/>
        <end position="553"/>
    </location>
</feature>
<dbReference type="STRING" id="313596.RB2501_09490"/>
<keyword evidence="4" id="KW-1185">Reference proteome</keyword>
<keyword evidence="2" id="KW-1133">Transmembrane helix</keyword>
<evidence type="ECO:0000256" key="2">
    <source>
        <dbReference type="SAM" id="Phobius"/>
    </source>
</evidence>